<proteinExistence type="predicted"/>
<dbReference type="EMBL" id="CAXIPU020000782">
    <property type="protein sequence ID" value="CAL1672657.1"/>
    <property type="molecule type" value="Genomic_DNA"/>
</dbReference>
<feature type="domain" description="HAT C-terminal dimerisation" evidence="1">
    <location>
        <begin position="119"/>
        <end position="170"/>
    </location>
</feature>
<dbReference type="Proteomes" id="UP001497644">
    <property type="component" value="Unassembled WGS sequence"/>
</dbReference>
<name>A0AAV2MZJ5_9HYME</name>
<gene>
    <name evidence="2" type="ORF">LPLAT_LOCUS9563</name>
</gene>
<reference evidence="2" key="1">
    <citation type="submission" date="2024-04" db="EMBL/GenBank/DDBJ databases">
        <authorList>
            <consortium name="Molecular Ecology Group"/>
        </authorList>
    </citation>
    <scope>NUCLEOTIDE SEQUENCE</scope>
</reference>
<dbReference type="Pfam" id="PF05699">
    <property type="entry name" value="Dimer_Tnp_hAT"/>
    <property type="match status" value="1"/>
</dbReference>
<dbReference type="AlphaFoldDB" id="A0AAV2MZJ5"/>
<organism evidence="2 3">
    <name type="scientific">Lasius platythorax</name>
    <dbReference type="NCBI Taxonomy" id="488582"/>
    <lineage>
        <taxon>Eukaryota</taxon>
        <taxon>Metazoa</taxon>
        <taxon>Ecdysozoa</taxon>
        <taxon>Arthropoda</taxon>
        <taxon>Hexapoda</taxon>
        <taxon>Insecta</taxon>
        <taxon>Pterygota</taxon>
        <taxon>Neoptera</taxon>
        <taxon>Endopterygota</taxon>
        <taxon>Hymenoptera</taxon>
        <taxon>Apocrita</taxon>
        <taxon>Aculeata</taxon>
        <taxon>Formicoidea</taxon>
        <taxon>Formicidae</taxon>
        <taxon>Formicinae</taxon>
        <taxon>Lasius</taxon>
        <taxon>Lasius</taxon>
    </lineage>
</organism>
<evidence type="ECO:0000313" key="2">
    <source>
        <dbReference type="EMBL" id="CAL1672657.1"/>
    </source>
</evidence>
<evidence type="ECO:0000313" key="3">
    <source>
        <dbReference type="Proteomes" id="UP001497644"/>
    </source>
</evidence>
<evidence type="ECO:0000259" key="1">
    <source>
        <dbReference type="Pfam" id="PF05699"/>
    </source>
</evidence>
<dbReference type="InterPro" id="IPR012337">
    <property type="entry name" value="RNaseH-like_sf"/>
</dbReference>
<protein>
    <recommendedName>
        <fullName evidence="1">HAT C-terminal dimerisation domain-containing protein</fullName>
    </recommendedName>
</protein>
<keyword evidence="3" id="KW-1185">Reference proteome</keyword>
<comment type="caution">
    <text evidence="2">The sequence shown here is derived from an EMBL/GenBank/DDBJ whole genome shotgun (WGS) entry which is preliminary data.</text>
</comment>
<accession>A0AAV2MZJ5</accession>
<sequence>MPLNCINFGYEFNVLTANVHPESVVQIKERCKDFLIVLVSQLQKRVSDNIKILDQISTFSPQSASSQVKVDITNIAVKFKHGLCNDIDSTIKEWNLIHRAEVTDKTSTETFCTDVGGNKKFENISKLVLGLLSLPFSNATVERAFSIVNIIKDKLRNKMSIAMVEAILHVRCTLDIECCKFKPTMSMLKRLNSETVYTLIVDDDVIVLDTFLTE</sequence>
<dbReference type="InterPro" id="IPR008906">
    <property type="entry name" value="HATC_C_dom"/>
</dbReference>
<dbReference type="SUPFAM" id="SSF53098">
    <property type="entry name" value="Ribonuclease H-like"/>
    <property type="match status" value="1"/>
</dbReference>
<dbReference type="GO" id="GO:0046983">
    <property type="term" value="F:protein dimerization activity"/>
    <property type="evidence" value="ECO:0007669"/>
    <property type="project" value="InterPro"/>
</dbReference>